<dbReference type="EMBL" id="MU003702">
    <property type="protein sequence ID" value="KAF2808818.1"/>
    <property type="molecule type" value="Genomic_DNA"/>
</dbReference>
<reference evidence="3" key="2">
    <citation type="submission" date="2020-04" db="EMBL/GenBank/DDBJ databases">
        <authorList>
            <consortium name="NCBI Genome Project"/>
        </authorList>
    </citation>
    <scope>NUCLEOTIDE SEQUENCE</scope>
    <source>
        <strain evidence="3">CBS 304.34</strain>
    </source>
</reference>
<evidence type="ECO:0000313" key="3">
    <source>
        <dbReference type="RefSeq" id="XP_033575782.1"/>
    </source>
</evidence>
<proteinExistence type="predicted"/>
<organism evidence="1">
    <name type="scientific">Mytilinidion resinicola</name>
    <dbReference type="NCBI Taxonomy" id="574789"/>
    <lineage>
        <taxon>Eukaryota</taxon>
        <taxon>Fungi</taxon>
        <taxon>Dikarya</taxon>
        <taxon>Ascomycota</taxon>
        <taxon>Pezizomycotina</taxon>
        <taxon>Dothideomycetes</taxon>
        <taxon>Pleosporomycetidae</taxon>
        <taxon>Mytilinidiales</taxon>
        <taxon>Mytilinidiaceae</taxon>
        <taxon>Mytilinidion</taxon>
    </lineage>
</organism>
<reference evidence="1 3" key="1">
    <citation type="journal article" date="2020" name="Stud. Mycol.">
        <title>101 Dothideomycetes genomes: a test case for predicting lifestyles and emergence of pathogens.</title>
        <authorList>
            <person name="Haridas S."/>
            <person name="Albert R."/>
            <person name="Binder M."/>
            <person name="Bloem J."/>
            <person name="Labutti K."/>
            <person name="Salamov A."/>
            <person name="Andreopoulos B."/>
            <person name="Baker S."/>
            <person name="Barry K."/>
            <person name="Bills G."/>
            <person name="Bluhm B."/>
            <person name="Cannon C."/>
            <person name="Castanera R."/>
            <person name="Culley D."/>
            <person name="Daum C."/>
            <person name="Ezra D."/>
            <person name="Gonzalez J."/>
            <person name="Henrissat B."/>
            <person name="Kuo A."/>
            <person name="Liang C."/>
            <person name="Lipzen A."/>
            <person name="Lutzoni F."/>
            <person name="Magnuson J."/>
            <person name="Mondo S."/>
            <person name="Nolan M."/>
            <person name="Ohm R."/>
            <person name="Pangilinan J."/>
            <person name="Park H.-J."/>
            <person name="Ramirez L."/>
            <person name="Alfaro M."/>
            <person name="Sun H."/>
            <person name="Tritt A."/>
            <person name="Yoshinaga Y."/>
            <person name="Zwiers L.-H."/>
            <person name="Turgeon B."/>
            <person name="Goodwin S."/>
            <person name="Spatafora J."/>
            <person name="Crous P."/>
            <person name="Grigoriev I."/>
        </authorList>
    </citation>
    <scope>NUCLEOTIDE SEQUENCE</scope>
    <source>
        <strain evidence="1 3">CBS 304.34</strain>
    </source>
</reference>
<gene>
    <name evidence="1 3" type="ORF">BDZ99DRAFT_532898</name>
</gene>
<dbReference type="AlphaFoldDB" id="A0A6A6YJT7"/>
<accession>A0A6A6YJT7</accession>
<name>A0A6A6YJT7_9PEZI</name>
<protein>
    <submittedName>
        <fullName evidence="1 3">Uncharacterized protein</fullName>
    </submittedName>
</protein>
<dbReference type="RefSeq" id="XP_033575782.1">
    <property type="nucleotide sequence ID" value="XM_033726495.1"/>
</dbReference>
<reference evidence="3" key="3">
    <citation type="submission" date="2025-04" db="UniProtKB">
        <authorList>
            <consortium name="RefSeq"/>
        </authorList>
    </citation>
    <scope>IDENTIFICATION</scope>
    <source>
        <strain evidence="3">CBS 304.34</strain>
    </source>
</reference>
<dbReference type="Proteomes" id="UP000504636">
    <property type="component" value="Unplaced"/>
</dbReference>
<sequence>MPQQSTTTTTQDIPEEKNSNYIACLDYLSNEQLKALQHMFYGDYDQKDALWLACSILDVPGVKKLADRFISDREEAALRFMVKEDTEAGMLVPGNEPFLFCADSLSPPELEALQYMVYGPYGHKFELQLAFASQDIGAVKTLVQQFIDDSEWADEKSKELVASRGI</sequence>
<evidence type="ECO:0000313" key="1">
    <source>
        <dbReference type="EMBL" id="KAF2808818.1"/>
    </source>
</evidence>
<keyword evidence="2" id="KW-1185">Reference proteome</keyword>
<evidence type="ECO:0000313" key="2">
    <source>
        <dbReference type="Proteomes" id="UP000504636"/>
    </source>
</evidence>
<dbReference type="GeneID" id="54467388"/>